<name>A0ABR6ZRU0_9BURK</name>
<reference evidence="1 2" key="1">
    <citation type="submission" date="2020-08" db="EMBL/GenBank/DDBJ databases">
        <title>Novel species isolated from subtropical streams in China.</title>
        <authorList>
            <person name="Lu H."/>
        </authorList>
    </citation>
    <scope>NUCLEOTIDE SEQUENCE [LARGE SCALE GENOMIC DNA]</scope>
    <source>
        <strain evidence="1 2">CY18W</strain>
    </source>
</reference>
<keyword evidence="2" id="KW-1185">Reference proteome</keyword>
<proteinExistence type="predicted"/>
<organism evidence="1 2">
    <name type="scientific">Undibacterium hunanense</name>
    <dbReference type="NCBI Taxonomy" id="2762292"/>
    <lineage>
        <taxon>Bacteria</taxon>
        <taxon>Pseudomonadati</taxon>
        <taxon>Pseudomonadota</taxon>
        <taxon>Betaproteobacteria</taxon>
        <taxon>Burkholderiales</taxon>
        <taxon>Oxalobacteraceae</taxon>
        <taxon>Undibacterium</taxon>
    </lineage>
</organism>
<accession>A0ABR6ZRU0</accession>
<dbReference type="RefSeq" id="WP_186947875.1">
    <property type="nucleotide sequence ID" value="NZ_JACOGF010000006.1"/>
</dbReference>
<protein>
    <submittedName>
        <fullName evidence="1">Uncharacterized protein</fullName>
    </submittedName>
</protein>
<sequence>MLPSLTSSKNNSKRYLLLFLLPALLFSQWLGFAHRLSHAGWAEGKAPVVFSQQAVNASSLIDGLWPNSKDDSSTQHSCALYDAACVAEYLHLLPDQIVLLDGHALVSINNRSTSWQALLRVAFSSRAPPFLFA</sequence>
<dbReference type="Proteomes" id="UP000650424">
    <property type="component" value="Unassembled WGS sequence"/>
</dbReference>
<dbReference type="EMBL" id="JACOGF010000006">
    <property type="protein sequence ID" value="MBC3918627.1"/>
    <property type="molecule type" value="Genomic_DNA"/>
</dbReference>
<gene>
    <name evidence="1" type="ORF">H8L32_14125</name>
</gene>
<evidence type="ECO:0000313" key="2">
    <source>
        <dbReference type="Proteomes" id="UP000650424"/>
    </source>
</evidence>
<comment type="caution">
    <text evidence="1">The sequence shown here is derived from an EMBL/GenBank/DDBJ whole genome shotgun (WGS) entry which is preliminary data.</text>
</comment>
<evidence type="ECO:0000313" key="1">
    <source>
        <dbReference type="EMBL" id="MBC3918627.1"/>
    </source>
</evidence>